<gene>
    <name evidence="3" type="ORF">BKA55DRAFT_531716</name>
</gene>
<accession>A0A9P9KVB4</accession>
<dbReference type="Pfam" id="PF06985">
    <property type="entry name" value="HET"/>
    <property type="match status" value="1"/>
</dbReference>
<dbReference type="Gene3D" id="3.90.25.10">
    <property type="entry name" value="UDP-galactose 4-epimerase, domain 1"/>
    <property type="match status" value="1"/>
</dbReference>
<dbReference type="GeneID" id="70219198"/>
<dbReference type="InterPro" id="IPR052895">
    <property type="entry name" value="HetReg/Transcr_Mod"/>
</dbReference>
<dbReference type="SUPFAM" id="SSF51735">
    <property type="entry name" value="NAD(P)-binding Rossmann-fold domains"/>
    <property type="match status" value="1"/>
</dbReference>
<keyword evidence="4" id="KW-1185">Reference proteome</keyword>
<sequence>MTRRIFVIGATGAQGLPVCRGLTRDGAYSLRVLTRDANSERARQLAELGDVEFIEGSFANEDNLRKGYEGCWGAFVNIDGFNTGEKTETYWTIRAYELAIESGIKFFVFGNLDYGYKKSGYDPKFRCGHYDGKGRMAEWMLSQRKGHSMGTAIFTTGPYIEMAVSAGTPMTPRTVEGVVTWAVPLADGAIPHVALDDCEHYVRWLFDHPDRSDGLDLEVAIDHITYHDLAKAFQKVTGKPAQFIDIPLATYFEHLPLKGTVPAGYNADPNDPATMTFLQNFSGFWNMWRNSGGNKGVIQRDYKLLDEIHPNRIKTAEEFFRREEEKRKSQGLPSIFETIEGGKLGMILKLTEDGRKGKFLSFKRVSLSDPARPPFVALSYVWGDLTNTLPLDVSGQITQATRNLHKILGRLSESHFDELLWIDALCIDQQNPHECTSQVALMGEIYSHAEYVLAFLSPASEPFSLGLDYIEATARDTTIHSDPPISPHLTVRDLNASDKPLQDSLIGFFAAPCAHGFLDIPSEINGGLTIYTATLRMKHLVDMLIPRKLYTEDFLAAISLFRVRHCSDPRDRAFGYFGLRSPGLDIKSEIPVDYTVSVADLYKNLAVALIEKSQTLDVLSHILHESSIEKRTDGLPSWVPDWDATIDDRYHLTYTERTNMTRHCCASGDTKPEWRVQSSGHVMTRGLQIAVIEATAPGYPSIIPGSTLGGKKIINGWRQLAGLPPLSDGPPRENGDAESHRERIFEDALSGGFTSMKWAKGCFEYSKAYQAWLEWFISAEGSLAKSCKQVIQDFDELIRQTSERRRFIVTSDGQIGFGPEAAKKGDVIVIIPGGKVLYILRMVEVEDPDCEVRKYRLLGDAFINGAMAGEKVNPPTSEFTEIVIV</sequence>
<dbReference type="InterPro" id="IPR036291">
    <property type="entry name" value="NAD(P)-bd_dom_sf"/>
</dbReference>
<dbReference type="InterPro" id="IPR010730">
    <property type="entry name" value="HET"/>
</dbReference>
<proteinExistence type="predicted"/>
<dbReference type="OrthoDB" id="300709at2759"/>
<name>A0A9P9KVB4_FUSRE</name>
<dbReference type="AlphaFoldDB" id="A0A9P9KVB4"/>
<dbReference type="PANTHER" id="PTHR24148:SF73">
    <property type="entry name" value="HET DOMAIN PROTEIN (AFU_ORTHOLOGUE AFUA_8G01020)"/>
    <property type="match status" value="1"/>
</dbReference>
<evidence type="ECO:0000313" key="3">
    <source>
        <dbReference type="EMBL" id="KAH7269045.1"/>
    </source>
</evidence>
<dbReference type="Proteomes" id="UP000720189">
    <property type="component" value="Unassembled WGS sequence"/>
</dbReference>
<comment type="caution">
    <text evidence="3">The sequence shown here is derived from an EMBL/GenBank/DDBJ whole genome shotgun (WGS) entry which is preliminary data.</text>
</comment>
<feature type="domain" description="Heterokaryon incompatibility" evidence="2">
    <location>
        <begin position="375"/>
        <end position="478"/>
    </location>
</feature>
<evidence type="ECO:0000259" key="2">
    <source>
        <dbReference type="Pfam" id="PF06985"/>
    </source>
</evidence>
<dbReference type="InterPro" id="IPR008030">
    <property type="entry name" value="NmrA-like"/>
</dbReference>
<dbReference type="Gene3D" id="3.40.50.720">
    <property type="entry name" value="NAD(P)-binding Rossmann-like Domain"/>
    <property type="match status" value="1"/>
</dbReference>
<dbReference type="RefSeq" id="XP_046055813.1">
    <property type="nucleotide sequence ID" value="XM_046189244.1"/>
</dbReference>
<protein>
    <recommendedName>
        <fullName evidence="5">NmrA-like domain-containing protein</fullName>
    </recommendedName>
</protein>
<dbReference type="PANTHER" id="PTHR24148">
    <property type="entry name" value="ANKYRIN REPEAT DOMAIN-CONTAINING PROTEIN 39 HOMOLOG-RELATED"/>
    <property type="match status" value="1"/>
</dbReference>
<dbReference type="EMBL" id="JAGMUX010000001">
    <property type="protein sequence ID" value="KAH7269045.1"/>
    <property type="molecule type" value="Genomic_DNA"/>
</dbReference>
<organism evidence="3 4">
    <name type="scientific">Fusarium redolens</name>
    <dbReference type="NCBI Taxonomy" id="48865"/>
    <lineage>
        <taxon>Eukaryota</taxon>
        <taxon>Fungi</taxon>
        <taxon>Dikarya</taxon>
        <taxon>Ascomycota</taxon>
        <taxon>Pezizomycotina</taxon>
        <taxon>Sordariomycetes</taxon>
        <taxon>Hypocreomycetidae</taxon>
        <taxon>Hypocreales</taxon>
        <taxon>Nectriaceae</taxon>
        <taxon>Fusarium</taxon>
        <taxon>Fusarium redolens species complex</taxon>
    </lineage>
</organism>
<evidence type="ECO:0000313" key="4">
    <source>
        <dbReference type="Proteomes" id="UP000720189"/>
    </source>
</evidence>
<evidence type="ECO:0000259" key="1">
    <source>
        <dbReference type="Pfam" id="PF05368"/>
    </source>
</evidence>
<reference evidence="3" key="1">
    <citation type="journal article" date="2021" name="Nat. Commun.">
        <title>Genetic determinants of endophytism in the Arabidopsis root mycobiome.</title>
        <authorList>
            <person name="Mesny F."/>
            <person name="Miyauchi S."/>
            <person name="Thiergart T."/>
            <person name="Pickel B."/>
            <person name="Atanasova L."/>
            <person name="Karlsson M."/>
            <person name="Huettel B."/>
            <person name="Barry K.W."/>
            <person name="Haridas S."/>
            <person name="Chen C."/>
            <person name="Bauer D."/>
            <person name="Andreopoulos W."/>
            <person name="Pangilinan J."/>
            <person name="LaButti K."/>
            <person name="Riley R."/>
            <person name="Lipzen A."/>
            <person name="Clum A."/>
            <person name="Drula E."/>
            <person name="Henrissat B."/>
            <person name="Kohler A."/>
            <person name="Grigoriev I.V."/>
            <person name="Martin F.M."/>
            <person name="Hacquard S."/>
        </authorList>
    </citation>
    <scope>NUCLEOTIDE SEQUENCE</scope>
    <source>
        <strain evidence="3">MPI-CAGE-AT-0023</strain>
    </source>
</reference>
<evidence type="ECO:0008006" key="5">
    <source>
        <dbReference type="Google" id="ProtNLM"/>
    </source>
</evidence>
<dbReference type="Pfam" id="PF05368">
    <property type="entry name" value="NmrA"/>
    <property type="match status" value="1"/>
</dbReference>
<feature type="domain" description="NmrA-like" evidence="1">
    <location>
        <begin position="1"/>
        <end position="261"/>
    </location>
</feature>
<dbReference type="Pfam" id="PF26639">
    <property type="entry name" value="Het-6_barrel"/>
    <property type="match status" value="1"/>
</dbReference>